<sequence>MVLVVQNRAQTWDSRLACNGRKVTWNLRNPMRATLAAVAQHVGGVLPSHVTYSLPHARTAQSWLWATGNHPFAATGAEHGSSFSQLQVDAVHRSYILTSLDVSILAVNEGIEALARETTRAATFDLFRKLPLGALMDEYQALSRQWVYVVHYMETLDYGMAAGELPGIERHAHKFRELALGMVESMHPVICTRQRSLQLSWTHIVMIFALAVIACLVQVLRPKTFKPKIN</sequence>
<dbReference type="PANTHER" id="PTHR31515">
    <property type="entry name" value="TRANSMEMBRANE PROTEIN-RELATED"/>
    <property type="match status" value="1"/>
</dbReference>
<reference evidence="2" key="1">
    <citation type="submission" date="2021-01" db="EMBL/GenBank/DDBJ databases">
        <authorList>
            <person name="Corre E."/>
            <person name="Pelletier E."/>
            <person name="Niang G."/>
            <person name="Scheremetjew M."/>
            <person name="Finn R."/>
            <person name="Kale V."/>
            <person name="Holt S."/>
            <person name="Cochrane G."/>
            <person name="Meng A."/>
            <person name="Brown T."/>
            <person name="Cohen L."/>
        </authorList>
    </citation>
    <scope>NUCLEOTIDE SEQUENCE</scope>
    <source>
        <strain evidence="2">CCMP722</strain>
    </source>
</reference>
<dbReference type="PANTHER" id="PTHR31515:SF2">
    <property type="entry name" value="TRANSMEMBRANE PROTEIN"/>
    <property type="match status" value="1"/>
</dbReference>
<dbReference type="AlphaFoldDB" id="A0A7S0N7N5"/>
<keyword evidence="1" id="KW-0812">Transmembrane</keyword>
<proteinExistence type="predicted"/>
<keyword evidence="1" id="KW-0472">Membrane</keyword>
<name>A0A7S0N7N5_9CHLO</name>
<feature type="transmembrane region" description="Helical" evidence="1">
    <location>
        <begin position="201"/>
        <end position="220"/>
    </location>
</feature>
<dbReference type="EMBL" id="HBFA01013190">
    <property type="protein sequence ID" value="CAD8661485.1"/>
    <property type="molecule type" value="Transcribed_RNA"/>
</dbReference>
<keyword evidence="1" id="KW-1133">Transmembrane helix</keyword>
<evidence type="ECO:0000313" key="2">
    <source>
        <dbReference type="EMBL" id="CAD8661485.1"/>
    </source>
</evidence>
<organism evidence="2">
    <name type="scientific">Pyramimonas obovata</name>
    <dbReference type="NCBI Taxonomy" id="1411642"/>
    <lineage>
        <taxon>Eukaryota</taxon>
        <taxon>Viridiplantae</taxon>
        <taxon>Chlorophyta</taxon>
        <taxon>Pyramimonadophyceae</taxon>
        <taxon>Pyramimonadales</taxon>
        <taxon>Pyramimonadaceae</taxon>
        <taxon>Pyramimonas</taxon>
        <taxon>Pyramimonas incertae sedis</taxon>
    </lineage>
</organism>
<protein>
    <submittedName>
        <fullName evidence="2">Uncharacterized protein</fullName>
    </submittedName>
</protein>
<gene>
    <name evidence="2" type="ORF">POBO1169_LOCUS6861</name>
</gene>
<evidence type="ECO:0000256" key="1">
    <source>
        <dbReference type="SAM" id="Phobius"/>
    </source>
</evidence>
<accession>A0A7S0N7N5</accession>